<evidence type="ECO:0000313" key="7">
    <source>
        <dbReference type="EMBL" id="KAG0147625.1"/>
    </source>
</evidence>
<feature type="region of interest" description="Disordered" evidence="4">
    <location>
        <begin position="44"/>
        <end position="71"/>
    </location>
</feature>
<protein>
    <recommendedName>
        <fullName evidence="9">50S ribosomal protein L12, chloroplastic</fullName>
    </recommendedName>
</protein>
<dbReference type="InterPro" id="IPR036235">
    <property type="entry name" value="Ribosomal_bL12_oligo_N_sf"/>
</dbReference>
<dbReference type="InterPro" id="IPR013823">
    <property type="entry name" value="Ribosomal_bL12_C"/>
</dbReference>
<dbReference type="CDD" id="cd00387">
    <property type="entry name" value="Ribosomal_L7_L12"/>
    <property type="match status" value="1"/>
</dbReference>
<dbReference type="GO" id="GO:0003729">
    <property type="term" value="F:mRNA binding"/>
    <property type="evidence" value="ECO:0007669"/>
    <property type="project" value="TreeGrafter"/>
</dbReference>
<dbReference type="InterPro" id="IPR008932">
    <property type="entry name" value="Ribosomal_bL12_oligo"/>
</dbReference>
<dbReference type="GO" id="GO:0005762">
    <property type="term" value="C:mitochondrial large ribosomal subunit"/>
    <property type="evidence" value="ECO:0007669"/>
    <property type="project" value="TreeGrafter"/>
</dbReference>
<dbReference type="Pfam" id="PF00542">
    <property type="entry name" value="Ribosomal_L12"/>
    <property type="match status" value="1"/>
</dbReference>
<evidence type="ECO:0000259" key="5">
    <source>
        <dbReference type="Pfam" id="PF00542"/>
    </source>
</evidence>
<sequence>MSRSFTTCLSALRTCRRSRPESYSSKRTQSPSFTASFLSHSYATQAPIPQKSQSTSEPITTPPSPPTFSPKIEDMVKAISQLTLLEASELVDALKCRLNITEIATPVQVAAPIASQGADGVNGQQQAAEPEKPKEKTTFNLTLTKIDATQKAKVIKEVKTIMPNMNLVEAKKFVESLPKLLKENGTKEEIEKLQKALEAVGATIQLD</sequence>
<dbReference type="Pfam" id="PF16320">
    <property type="entry name" value="Ribosomal_L12_N"/>
    <property type="match status" value="1"/>
</dbReference>
<gene>
    <name evidence="7" type="ORF">CROQUDRAFT_655821</name>
</gene>
<dbReference type="Gene3D" id="1.20.5.710">
    <property type="entry name" value="Single helix bin"/>
    <property type="match status" value="1"/>
</dbReference>
<dbReference type="SUPFAM" id="SSF48300">
    <property type="entry name" value="Ribosomal protein L7/12, oligomerisation (N-terminal) domain"/>
    <property type="match status" value="1"/>
</dbReference>
<evidence type="ECO:0008006" key="9">
    <source>
        <dbReference type="Google" id="ProtNLM"/>
    </source>
</evidence>
<comment type="caution">
    <text evidence="7">The sequence shown here is derived from an EMBL/GenBank/DDBJ whole genome shotgun (WGS) entry which is preliminary data.</text>
</comment>
<evidence type="ECO:0000313" key="8">
    <source>
        <dbReference type="Proteomes" id="UP000886653"/>
    </source>
</evidence>
<evidence type="ECO:0000256" key="1">
    <source>
        <dbReference type="ARBA" id="ARBA00007197"/>
    </source>
</evidence>
<evidence type="ECO:0000256" key="2">
    <source>
        <dbReference type="ARBA" id="ARBA00022980"/>
    </source>
</evidence>
<dbReference type="Gene3D" id="3.30.1390.10">
    <property type="match status" value="1"/>
</dbReference>
<keyword evidence="2" id="KW-0689">Ribosomal protein</keyword>
<dbReference type="InterPro" id="IPR014719">
    <property type="entry name" value="Ribosomal_bL12_C/ClpS-like"/>
</dbReference>
<feature type="region of interest" description="Disordered" evidence="4">
    <location>
        <begin position="17"/>
        <end position="36"/>
    </location>
</feature>
<evidence type="ECO:0000259" key="6">
    <source>
        <dbReference type="Pfam" id="PF16320"/>
    </source>
</evidence>
<dbReference type="GO" id="GO:0006412">
    <property type="term" value="P:translation"/>
    <property type="evidence" value="ECO:0007669"/>
    <property type="project" value="InterPro"/>
</dbReference>
<dbReference type="OrthoDB" id="250175at2759"/>
<feature type="domain" description="Large ribosomal subunit protein bL12 oligomerization" evidence="6">
    <location>
        <begin position="71"/>
        <end position="118"/>
    </location>
</feature>
<dbReference type="AlphaFoldDB" id="A0A9P6TDE8"/>
<accession>A0A9P6TDE8</accession>
<dbReference type="GO" id="GO:0003735">
    <property type="term" value="F:structural constituent of ribosome"/>
    <property type="evidence" value="ECO:0007669"/>
    <property type="project" value="InterPro"/>
</dbReference>
<evidence type="ECO:0000256" key="3">
    <source>
        <dbReference type="ARBA" id="ARBA00023274"/>
    </source>
</evidence>
<organism evidence="7 8">
    <name type="scientific">Cronartium quercuum f. sp. fusiforme G11</name>
    <dbReference type="NCBI Taxonomy" id="708437"/>
    <lineage>
        <taxon>Eukaryota</taxon>
        <taxon>Fungi</taxon>
        <taxon>Dikarya</taxon>
        <taxon>Basidiomycota</taxon>
        <taxon>Pucciniomycotina</taxon>
        <taxon>Pucciniomycetes</taxon>
        <taxon>Pucciniales</taxon>
        <taxon>Coleosporiaceae</taxon>
        <taxon>Cronartium</taxon>
    </lineage>
</organism>
<name>A0A9P6TDE8_9BASI</name>
<dbReference type="FunFam" id="3.30.1390.10:FF:000001">
    <property type="entry name" value="50S ribosomal protein L7/L12"/>
    <property type="match status" value="1"/>
</dbReference>
<keyword evidence="3" id="KW-0687">Ribonucleoprotein</keyword>
<evidence type="ECO:0000256" key="4">
    <source>
        <dbReference type="SAM" id="MobiDB-lite"/>
    </source>
</evidence>
<feature type="compositionally biased region" description="Polar residues" evidence="4">
    <location>
        <begin position="21"/>
        <end position="36"/>
    </location>
</feature>
<proteinExistence type="inferred from homology"/>
<dbReference type="SUPFAM" id="SSF54736">
    <property type="entry name" value="ClpS-like"/>
    <property type="match status" value="1"/>
</dbReference>
<dbReference type="PANTHER" id="PTHR45987:SF4">
    <property type="entry name" value="LARGE RIBOSOMAL SUBUNIT PROTEIN BL12M"/>
    <property type="match status" value="1"/>
</dbReference>
<dbReference type="PANTHER" id="PTHR45987">
    <property type="entry name" value="39S RIBOSOMAL PROTEIN L12"/>
    <property type="match status" value="1"/>
</dbReference>
<dbReference type="EMBL" id="MU167245">
    <property type="protein sequence ID" value="KAG0147625.1"/>
    <property type="molecule type" value="Genomic_DNA"/>
</dbReference>
<dbReference type="InterPro" id="IPR000206">
    <property type="entry name" value="Ribosomal_bL12"/>
</dbReference>
<feature type="domain" description="Large ribosomal subunit protein bL12 C-terminal" evidence="5">
    <location>
        <begin position="139"/>
        <end position="206"/>
    </location>
</feature>
<dbReference type="Proteomes" id="UP000886653">
    <property type="component" value="Unassembled WGS sequence"/>
</dbReference>
<reference evidence="7" key="1">
    <citation type="submission" date="2013-11" db="EMBL/GenBank/DDBJ databases">
        <title>Genome sequence of the fusiform rust pathogen reveals effectors for host alternation and coevolution with pine.</title>
        <authorList>
            <consortium name="DOE Joint Genome Institute"/>
            <person name="Smith K."/>
            <person name="Pendleton A."/>
            <person name="Kubisiak T."/>
            <person name="Anderson C."/>
            <person name="Salamov A."/>
            <person name="Aerts A."/>
            <person name="Riley R."/>
            <person name="Clum A."/>
            <person name="Lindquist E."/>
            <person name="Ence D."/>
            <person name="Campbell M."/>
            <person name="Kronenberg Z."/>
            <person name="Feau N."/>
            <person name="Dhillon B."/>
            <person name="Hamelin R."/>
            <person name="Burleigh J."/>
            <person name="Smith J."/>
            <person name="Yandell M."/>
            <person name="Nelson C."/>
            <person name="Grigoriev I."/>
            <person name="Davis J."/>
        </authorList>
    </citation>
    <scope>NUCLEOTIDE SEQUENCE</scope>
    <source>
        <strain evidence="7">G11</strain>
    </source>
</reference>
<comment type="similarity">
    <text evidence="1">Belongs to the bacterial ribosomal protein bL12 family.</text>
</comment>
<keyword evidence="8" id="KW-1185">Reference proteome</keyword>
<dbReference type="HAMAP" id="MF_00368">
    <property type="entry name" value="Ribosomal_bL12"/>
    <property type="match status" value="1"/>
</dbReference>